<reference evidence="2" key="1">
    <citation type="journal article" date="2022" name="bioRxiv">
        <title>Sequencing and chromosome-scale assembly of the giantPleurodeles waltlgenome.</title>
        <authorList>
            <person name="Brown T."/>
            <person name="Elewa A."/>
            <person name="Iarovenko S."/>
            <person name="Subramanian E."/>
            <person name="Araus A.J."/>
            <person name="Petzold A."/>
            <person name="Susuki M."/>
            <person name="Suzuki K.-i.T."/>
            <person name="Hayashi T."/>
            <person name="Toyoda A."/>
            <person name="Oliveira C."/>
            <person name="Osipova E."/>
            <person name="Leigh N.D."/>
            <person name="Simon A."/>
            <person name="Yun M.H."/>
        </authorList>
    </citation>
    <scope>NUCLEOTIDE SEQUENCE</scope>
    <source>
        <strain evidence="2">20211129_DDA</strain>
        <tissue evidence="2">Liver</tissue>
    </source>
</reference>
<gene>
    <name evidence="2" type="ORF">NDU88_004464</name>
</gene>
<dbReference type="EMBL" id="JANPWB010000004">
    <property type="protein sequence ID" value="KAJ1195183.1"/>
    <property type="molecule type" value="Genomic_DNA"/>
</dbReference>
<protein>
    <submittedName>
        <fullName evidence="2">Uncharacterized protein</fullName>
    </submittedName>
</protein>
<name>A0AAV7V1A7_PLEWA</name>
<keyword evidence="3" id="KW-1185">Reference proteome</keyword>
<organism evidence="2 3">
    <name type="scientific">Pleurodeles waltl</name>
    <name type="common">Iberian ribbed newt</name>
    <dbReference type="NCBI Taxonomy" id="8319"/>
    <lineage>
        <taxon>Eukaryota</taxon>
        <taxon>Metazoa</taxon>
        <taxon>Chordata</taxon>
        <taxon>Craniata</taxon>
        <taxon>Vertebrata</taxon>
        <taxon>Euteleostomi</taxon>
        <taxon>Amphibia</taxon>
        <taxon>Batrachia</taxon>
        <taxon>Caudata</taxon>
        <taxon>Salamandroidea</taxon>
        <taxon>Salamandridae</taxon>
        <taxon>Pleurodelinae</taxon>
        <taxon>Pleurodeles</taxon>
    </lineage>
</organism>
<comment type="caution">
    <text evidence="2">The sequence shown here is derived from an EMBL/GenBank/DDBJ whole genome shotgun (WGS) entry which is preliminary data.</text>
</comment>
<dbReference type="AlphaFoldDB" id="A0AAV7V1A7"/>
<evidence type="ECO:0000313" key="2">
    <source>
        <dbReference type="EMBL" id="KAJ1195183.1"/>
    </source>
</evidence>
<accession>A0AAV7V1A7</accession>
<sequence length="85" mass="9121">MLGRVEVSSLERWERSCTLGKASVAACYCWACGSCVAIEVNLLRADLRKVSEGLVETERRGGPATGSTRPLSYSDRPPAIDGTFG</sequence>
<feature type="region of interest" description="Disordered" evidence="1">
    <location>
        <begin position="55"/>
        <end position="85"/>
    </location>
</feature>
<evidence type="ECO:0000313" key="3">
    <source>
        <dbReference type="Proteomes" id="UP001066276"/>
    </source>
</evidence>
<evidence type="ECO:0000256" key="1">
    <source>
        <dbReference type="SAM" id="MobiDB-lite"/>
    </source>
</evidence>
<proteinExistence type="predicted"/>
<dbReference type="Proteomes" id="UP001066276">
    <property type="component" value="Chromosome 2_2"/>
</dbReference>